<dbReference type="InterPro" id="IPR036397">
    <property type="entry name" value="RNaseH_sf"/>
</dbReference>
<dbReference type="GO" id="GO:0006302">
    <property type="term" value="P:double-strand break repair"/>
    <property type="evidence" value="ECO:0007669"/>
    <property type="project" value="TreeGrafter"/>
</dbReference>
<keyword evidence="4" id="KW-0239">DNA-directed DNA polymerase</keyword>
<reference evidence="7" key="1">
    <citation type="journal article" date="2015" name="Front. Microbiol.">
        <title>Combining genomic sequencing methods to explore viral diversity and reveal potential virus-host interactions.</title>
        <authorList>
            <person name="Chow C.E."/>
            <person name="Winget D.M."/>
            <person name="White R.A.III."/>
            <person name="Hallam S.J."/>
            <person name="Suttle C.A."/>
        </authorList>
    </citation>
    <scope>NUCLEOTIDE SEQUENCE</scope>
    <source>
        <strain evidence="7">Oxic3_3</strain>
    </source>
</reference>
<dbReference type="SMART" id="SM00482">
    <property type="entry name" value="POLAc"/>
    <property type="match status" value="1"/>
</dbReference>
<dbReference type="SUPFAM" id="SSF53098">
    <property type="entry name" value="Ribonuclease H-like"/>
    <property type="match status" value="1"/>
</dbReference>
<dbReference type="PANTHER" id="PTHR10133">
    <property type="entry name" value="DNA POLYMERASE I"/>
    <property type="match status" value="1"/>
</dbReference>
<dbReference type="InterPro" id="IPR043502">
    <property type="entry name" value="DNA/RNA_pol_sf"/>
</dbReference>
<comment type="catalytic activity">
    <reaction evidence="5">
        <text>DNA(n) + a 2'-deoxyribonucleoside 5'-triphosphate = DNA(n+1) + diphosphate</text>
        <dbReference type="Rhea" id="RHEA:22508"/>
        <dbReference type="Rhea" id="RHEA-COMP:17339"/>
        <dbReference type="Rhea" id="RHEA-COMP:17340"/>
        <dbReference type="ChEBI" id="CHEBI:33019"/>
        <dbReference type="ChEBI" id="CHEBI:61560"/>
        <dbReference type="ChEBI" id="CHEBI:173112"/>
        <dbReference type="EC" id="2.7.7.7"/>
    </reaction>
</comment>
<evidence type="ECO:0000259" key="6">
    <source>
        <dbReference type="SMART" id="SM00482"/>
    </source>
</evidence>
<evidence type="ECO:0000313" key="7">
    <source>
        <dbReference type="EMBL" id="AKH48801.1"/>
    </source>
</evidence>
<accession>A0A0F7LCB9</accession>
<feature type="domain" description="DNA-directed DNA polymerase family A palm" evidence="6">
    <location>
        <begin position="393"/>
        <end position="585"/>
    </location>
</feature>
<proteinExistence type="predicted"/>
<dbReference type="GO" id="GO:0003887">
    <property type="term" value="F:DNA-directed DNA polymerase activity"/>
    <property type="evidence" value="ECO:0007669"/>
    <property type="project" value="UniProtKB-KW"/>
</dbReference>
<keyword evidence="2" id="KW-0808">Transferase</keyword>
<name>A0A0F7LCB9_9VIRU</name>
<dbReference type="Gene3D" id="3.30.70.370">
    <property type="match status" value="2"/>
</dbReference>
<protein>
    <recommendedName>
        <fullName evidence="1">DNA-directed DNA polymerase</fullName>
        <ecNumber evidence="1">2.7.7.7</ecNumber>
    </recommendedName>
</protein>
<dbReference type="PRINTS" id="PR00868">
    <property type="entry name" value="DNAPOLI"/>
</dbReference>
<dbReference type="Pfam" id="PF00476">
    <property type="entry name" value="DNA_pol_A"/>
    <property type="match status" value="1"/>
</dbReference>
<dbReference type="Gene3D" id="3.30.420.10">
    <property type="entry name" value="Ribonuclease H-like superfamily/Ribonuclease H"/>
    <property type="match status" value="1"/>
</dbReference>
<dbReference type="PROSITE" id="PS00447">
    <property type="entry name" value="DNA_POLYMERASE_A"/>
    <property type="match status" value="1"/>
</dbReference>
<reference evidence="7" key="2">
    <citation type="submission" date="2015-03" db="EMBL/GenBank/DDBJ databases">
        <authorList>
            <person name="Chow C.-E.T."/>
            <person name="Winget D.M."/>
            <person name="White R.A.III."/>
            <person name="Hallam S.J."/>
            <person name="Suttle C.A."/>
        </authorList>
    </citation>
    <scope>NUCLEOTIDE SEQUENCE</scope>
    <source>
        <strain evidence="7">Oxic3_3</strain>
    </source>
</reference>
<dbReference type="Gene3D" id="1.20.1060.10">
    <property type="entry name" value="Taq DNA Polymerase, Chain T, domain 4"/>
    <property type="match status" value="1"/>
</dbReference>
<evidence type="ECO:0000256" key="4">
    <source>
        <dbReference type="ARBA" id="ARBA00022932"/>
    </source>
</evidence>
<dbReference type="GO" id="GO:0006261">
    <property type="term" value="P:DNA-templated DNA replication"/>
    <property type="evidence" value="ECO:0007669"/>
    <property type="project" value="InterPro"/>
</dbReference>
<evidence type="ECO:0000256" key="5">
    <source>
        <dbReference type="ARBA" id="ARBA00049244"/>
    </source>
</evidence>
<organism evidence="7">
    <name type="scientific">uncultured marine virus</name>
    <dbReference type="NCBI Taxonomy" id="186617"/>
    <lineage>
        <taxon>Viruses</taxon>
        <taxon>environmental samples</taxon>
    </lineage>
</organism>
<dbReference type="EMBL" id="KR029609">
    <property type="protein sequence ID" value="AKH48801.1"/>
    <property type="molecule type" value="Genomic_DNA"/>
</dbReference>
<dbReference type="InterPro" id="IPR012337">
    <property type="entry name" value="RNaseH-like_sf"/>
</dbReference>
<evidence type="ECO:0000256" key="3">
    <source>
        <dbReference type="ARBA" id="ARBA00022695"/>
    </source>
</evidence>
<dbReference type="InterPro" id="IPR001098">
    <property type="entry name" value="DNA-dir_DNA_pol_A_palm_dom"/>
</dbReference>
<sequence>MKILFFDIETNGIEDFTNLSDLKVCHCLSIYDPIAGKMITFSGDGIKEGTRMLAKADKIIGHNIVGFDLPVLAKLYDFYPPLVQVQDTLIMSRCIYPDLREDDFKRKDFDPKMIGSHSLKAWGHRMGEMLKLTYGENEDAWDSYNEEMKKYCERDVLVTKTLYEHFLSKEPSKKMVDIEHWFAYIIRLQEQAGFGFDIPAAEVLEQKLVLLRAKLQDKLQAMFEPTIRKMKTPKGYSLTIEHKDGVEVINAPTKVKLKAILKERGMVQNLVNKAEPLDVKEEVIPFNPGSRKQIKERFEELGYEIPVSEDGKTIKVDESTLKKINHPAAELLLEYLLVVKRLGALAEGENGWLKLVKDKRLHGRVNTNGAVTGRCTHSKPNLAQVPATRAEYGKECRSLFIPLNGNVLVGVDASGLELRMLAHYLANWDKGQYARNILEGDIHTVNQKAANLKTRDQAKTFIYGFLYGAGPAKIGEIVDGGAKEGAILKKKFLSNLPALKILKLKIEEKVRRSACLTGLDGRVLPVRSEHAALNMLLQSAGAVVMKVALITLHRRLNDLGWSHGREYTFVGNIHDEFQAEVKPDLAETYGQLAVEAIRQAGKDLKLLCPMDGEYKIGKSWAETH</sequence>
<dbReference type="PANTHER" id="PTHR10133:SF62">
    <property type="entry name" value="DNA POLYMERASE THETA"/>
    <property type="match status" value="1"/>
</dbReference>
<evidence type="ECO:0000256" key="2">
    <source>
        <dbReference type="ARBA" id="ARBA00022679"/>
    </source>
</evidence>
<evidence type="ECO:0000256" key="1">
    <source>
        <dbReference type="ARBA" id="ARBA00012417"/>
    </source>
</evidence>
<dbReference type="SUPFAM" id="SSF56672">
    <property type="entry name" value="DNA/RNA polymerases"/>
    <property type="match status" value="1"/>
</dbReference>
<dbReference type="InterPro" id="IPR002298">
    <property type="entry name" value="DNA_polymerase_A"/>
</dbReference>
<dbReference type="InterPro" id="IPR019760">
    <property type="entry name" value="DNA-dir_DNA_pol_A_CS"/>
</dbReference>
<dbReference type="EC" id="2.7.7.7" evidence="1"/>
<dbReference type="GO" id="GO:0003677">
    <property type="term" value="F:DNA binding"/>
    <property type="evidence" value="ECO:0007669"/>
    <property type="project" value="InterPro"/>
</dbReference>
<keyword evidence="3" id="KW-0548">Nucleotidyltransferase</keyword>